<evidence type="ECO:0000313" key="1">
    <source>
        <dbReference type="EMBL" id="BAM34785.1"/>
    </source>
</evidence>
<organism evidence="1 2">
    <name type="scientific">Helicobacter phage KHP40</name>
    <dbReference type="NCBI Taxonomy" id="1204178"/>
    <lineage>
        <taxon>Viruses</taxon>
        <taxon>Duplodnaviria</taxon>
        <taxon>Heunggongvirae</taxon>
        <taxon>Uroviricota</taxon>
        <taxon>Caudoviricetes</taxon>
        <taxon>Schmidvirus</taxon>
        <taxon>Schmidvirus KHP40</taxon>
    </lineage>
</organism>
<keyword evidence="2" id="KW-1185">Reference proteome</keyword>
<dbReference type="KEGG" id="vg:14297506"/>
<name>I7H8A2_9CAUD</name>
<accession>I7H8A2</accession>
<proteinExistence type="predicted"/>
<evidence type="ECO:0000313" key="2">
    <source>
        <dbReference type="Proteomes" id="UP000002910"/>
    </source>
</evidence>
<reference evidence="1 2" key="1">
    <citation type="journal article" date="2012" name="J. Virol.">
        <title>Complete genome sequences of two Helicobacter pylori bacteriophages isolated from Japanese patients.</title>
        <authorList>
            <person name="Uchiyama J."/>
            <person name="Takeuchi H."/>
            <person name="Kato S."/>
            <person name="Takemura-Uchiyama I."/>
            <person name="Ujihara T."/>
            <person name="Daibata M."/>
            <person name="Matsuzaki S."/>
        </authorList>
    </citation>
    <scope>NUCLEOTIDE SEQUENCE [LARGE SCALE GENOMIC DNA]</scope>
</reference>
<dbReference type="EMBL" id="AB731695">
    <property type="protein sequence ID" value="BAM34785.1"/>
    <property type="molecule type" value="Genomic_DNA"/>
</dbReference>
<dbReference type="Proteomes" id="UP000002910">
    <property type="component" value="Segment"/>
</dbReference>
<sequence>MFLKCPNNIKTKPEKKPAIRNDKKNLIAKEYYLKAKIKNRVILKF</sequence>
<protein>
    <submittedName>
        <fullName evidence="1">Uncharacterized protein</fullName>
    </submittedName>
</protein>
<dbReference type="RefSeq" id="YP_007237991.1">
    <property type="nucleotide sequence ID" value="NC_019931.1"/>
</dbReference>
<dbReference type="GeneID" id="14297506"/>